<sequence length="100" mass="11385">MLSMWARLCFYRCVVACYMFNCNSVQLAVAICYDGTSAIIHFTNSTSCSSGLHTIYLFNLICYVCLPRSLKLFSTQQIVQHHMGHSFVQQKRANSSFLTL</sequence>
<name>A0A224Y793_9ACAR</name>
<proteinExistence type="predicted"/>
<feature type="signal peptide" evidence="1">
    <location>
        <begin position="1"/>
        <end position="16"/>
    </location>
</feature>
<evidence type="ECO:0000313" key="2">
    <source>
        <dbReference type="EMBL" id="MAA13468.1"/>
    </source>
</evidence>
<dbReference type="EMBL" id="GFPF01002322">
    <property type="protein sequence ID" value="MAA13468.1"/>
    <property type="molecule type" value="Transcribed_RNA"/>
</dbReference>
<evidence type="ECO:0008006" key="3">
    <source>
        <dbReference type="Google" id="ProtNLM"/>
    </source>
</evidence>
<keyword evidence="1" id="KW-0732">Signal</keyword>
<dbReference type="AlphaFoldDB" id="A0A224Y793"/>
<evidence type="ECO:0000256" key="1">
    <source>
        <dbReference type="SAM" id="SignalP"/>
    </source>
</evidence>
<accession>A0A224Y793</accession>
<protein>
    <recommendedName>
        <fullName evidence="3">Secreted protein</fullName>
    </recommendedName>
</protein>
<feature type="chain" id="PRO_5012510886" description="Secreted protein" evidence="1">
    <location>
        <begin position="17"/>
        <end position="100"/>
    </location>
</feature>
<reference evidence="2" key="1">
    <citation type="journal article" date="2017" name="Parasit. Vectors">
        <title>Sialotranscriptomics of Rhipicephalus zambeziensis reveals intricate expression profiles of secretory proteins and suggests tight temporal transcriptional regulation during blood-feeding.</title>
        <authorList>
            <person name="de Castro M.H."/>
            <person name="de Klerk D."/>
            <person name="Pienaar R."/>
            <person name="Rees D.J.G."/>
            <person name="Mans B.J."/>
        </authorList>
    </citation>
    <scope>NUCLEOTIDE SEQUENCE</scope>
    <source>
        <tissue evidence="2">Salivary glands</tissue>
    </source>
</reference>
<organism evidence="2">
    <name type="scientific">Rhipicephalus zambeziensis</name>
    <dbReference type="NCBI Taxonomy" id="60191"/>
    <lineage>
        <taxon>Eukaryota</taxon>
        <taxon>Metazoa</taxon>
        <taxon>Ecdysozoa</taxon>
        <taxon>Arthropoda</taxon>
        <taxon>Chelicerata</taxon>
        <taxon>Arachnida</taxon>
        <taxon>Acari</taxon>
        <taxon>Parasitiformes</taxon>
        <taxon>Ixodida</taxon>
        <taxon>Ixodoidea</taxon>
        <taxon>Ixodidae</taxon>
        <taxon>Rhipicephalinae</taxon>
        <taxon>Rhipicephalus</taxon>
        <taxon>Rhipicephalus</taxon>
    </lineage>
</organism>